<dbReference type="CDD" id="cd06261">
    <property type="entry name" value="TM_PBP2"/>
    <property type="match status" value="1"/>
</dbReference>
<accession>A0ABP5MXE3</accession>
<feature type="transmembrane region" description="Helical" evidence="7">
    <location>
        <begin position="102"/>
        <end position="127"/>
    </location>
</feature>
<organism evidence="10 11">
    <name type="scientific">Leucobacter alluvii</name>
    <dbReference type="NCBI Taxonomy" id="340321"/>
    <lineage>
        <taxon>Bacteria</taxon>
        <taxon>Bacillati</taxon>
        <taxon>Actinomycetota</taxon>
        <taxon>Actinomycetes</taxon>
        <taxon>Micrococcales</taxon>
        <taxon>Microbacteriaceae</taxon>
        <taxon>Leucobacter</taxon>
    </lineage>
</organism>
<dbReference type="Proteomes" id="UP001501084">
    <property type="component" value="Unassembled WGS sequence"/>
</dbReference>
<name>A0ABP5MXE3_9MICO</name>
<keyword evidence="11" id="KW-1185">Reference proteome</keyword>
<evidence type="ECO:0000256" key="6">
    <source>
        <dbReference type="ARBA" id="ARBA00023136"/>
    </source>
</evidence>
<evidence type="ECO:0000313" key="11">
    <source>
        <dbReference type="Proteomes" id="UP001501084"/>
    </source>
</evidence>
<proteinExistence type="inferred from homology"/>
<evidence type="ECO:0000256" key="3">
    <source>
        <dbReference type="ARBA" id="ARBA00022475"/>
    </source>
</evidence>
<evidence type="ECO:0000256" key="5">
    <source>
        <dbReference type="ARBA" id="ARBA00022989"/>
    </source>
</evidence>
<comment type="caution">
    <text evidence="10">The sequence shown here is derived from an EMBL/GenBank/DDBJ whole genome shotgun (WGS) entry which is preliminary data.</text>
</comment>
<feature type="transmembrane region" description="Helical" evidence="7">
    <location>
        <begin position="12"/>
        <end position="31"/>
    </location>
</feature>
<feature type="transmembrane region" description="Helical" evidence="7">
    <location>
        <begin position="242"/>
        <end position="263"/>
    </location>
</feature>
<feature type="transmembrane region" description="Helical" evidence="7">
    <location>
        <begin position="182"/>
        <end position="199"/>
    </location>
</feature>
<comment type="subcellular location">
    <subcellularLocation>
        <location evidence="1 7">Cell membrane</location>
        <topology evidence="1 7">Multi-pass membrane protein</topology>
    </subcellularLocation>
</comment>
<sequence length="348" mass="36716">MVKRGVQAAGRVIARIVPVMLGVVVATFFLLRLVPGDPAAMILGERATPESVAALRAQLGLDLPLWQQFTDFLGQVVFHFDTGASLVTGVSTRELILDTAPVSAGIVALALLLAVLIAVPLSLVAALRRDGLADHLVRILPAIGMGMPLFWVGLLLIIVFAVQLGWFPVGGVGSGPAEPLRSLFLPALAVALGMAPPLIRSLRAQLIDVLEAEFVTTLRAARIPERRIVWHHVMRSASLPTLTLLSVNTAYLIGGTLVVERVFGINGLGSLLFQSISTRDFPVVQGIALYCAVVVVLITTLAEVLSSALDPRLRVGDARSPIGGAGSNARLLPSGEAALAPDPTEDER</sequence>
<dbReference type="Pfam" id="PF00528">
    <property type="entry name" value="BPD_transp_1"/>
    <property type="match status" value="1"/>
</dbReference>
<evidence type="ECO:0000256" key="7">
    <source>
        <dbReference type="RuleBase" id="RU363032"/>
    </source>
</evidence>
<dbReference type="InterPro" id="IPR000515">
    <property type="entry name" value="MetI-like"/>
</dbReference>
<gene>
    <name evidence="10" type="ORF">GCM10009786_17170</name>
</gene>
<protein>
    <submittedName>
        <fullName evidence="10">ABC transporter permease</fullName>
    </submittedName>
</protein>
<dbReference type="RefSeq" id="WP_346058031.1">
    <property type="nucleotide sequence ID" value="NZ_BAAAOP010000006.1"/>
</dbReference>
<evidence type="ECO:0000256" key="4">
    <source>
        <dbReference type="ARBA" id="ARBA00022692"/>
    </source>
</evidence>
<keyword evidence="4 7" id="KW-0812">Transmembrane</keyword>
<evidence type="ECO:0000313" key="10">
    <source>
        <dbReference type="EMBL" id="GAA2188368.1"/>
    </source>
</evidence>
<keyword evidence="5 7" id="KW-1133">Transmembrane helix</keyword>
<dbReference type="EMBL" id="BAAAOP010000006">
    <property type="protein sequence ID" value="GAA2188368.1"/>
    <property type="molecule type" value="Genomic_DNA"/>
</dbReference>
<keyword evidence="3" id="KW-1003">Cell membrane</keyword>
<dbReference type="PROSITE" id="PS50928">
    <property type="entry name" value="ABC_TM1"/>
    <property type="match status" value="1"/>
</dbReference>
<dbReference type="SUPFAM" id="SSF161098">
    <property type="entry name" value="MetI-like"/>
    <property type="match status" value="1"/>
</dbReference>
<feature type="region of interest" description="Disordered" evidence="8">
    <location>
        <begin position="323"/>
        <end position="348"/>
    </location>
</feature>
<keyword evidence="6 7" id="KW-0472">Membrane</keyword>
<evidence type="ECO:0000259" key="9">
    <source>
        <dbReference type="PROSITE" id="PS50928"/>
    </source>
</evidence>
<dbReference type="PANTHER" id="PTHR43163">
    <property type="entry name" value="DIPEPTIDE TRANSPORT SYSTEM PERMEASE PROTEIN DPPB-RELATED"/>
    <property type="match status" value="1"/>
</dbReference>
<dbReference type="Pfam" id="PF19300">
    <property type="entry name" value="BPD_transp_1_N"/>
    <property type="match status" value="1"/>
</dbReference>
<evidence type="ECO:0000256" key="1">
    <source>
        <dbReference type="ARBA" id="ARBA00004651"/>
    </source>
</evidence>
<comment type="similarity">
    <text evidence="7">Belongs to the binding-protein-dependent transport system permease family.</text>
</comment>
<feature type="transmembrane region" description="Helical" evidence="7">
    <location>
        <begin position="283"/>
        <end position="305"/>
    </location>
</feature>
<keyword evidence="2 7" id="KW-0813">Transport</keyword>
<reference evidence="11" key="1">
    <citation type="journal article" date="2019" name="Int. J. Syst. Evol. Microbiol.">
        <title>The Global Catalogue of Microorganisms (GCM) 10K type strain sequencing project: providing services to taxonomists for standard genome sequencing and annotation.</title>
        <authorList>
            <consortium name="The Broad Institute Genomics Platform"/>
            <consortium name="The Broad Institute Genome Sequencing Center for Infectious Disease"/>
            <person name="Wu L."/>
            <person name="Ma J."/>
        </authorList>
    </citation>
    <scope>NUCLEOTIDE SEQUENCE [LARGE SCALE GENOMIC DNA]</scope>
    <source>
        <strain evidence="11">JCM 14919</strain>
    </source>
</reference>
<dbReference type="PANTHER" id="PTHR43163:SF6">
    <property type="entry name" value="DIPEPTIDE TRANSPORT SYSTEM PERMEASE PROTEIN DPPB-RELATED"/>
    <property type="match status" value="1"/>
</dbReference>
<feature type="transmembrane region" description="Helical" evidence="7">
    <location>
        <begin position="139"/>
        <end position="162"/>
    </location>
</feature>
<feature type="domain" description="ABC transmembrane type-1" evidence="9">
    <location>
        <begin position="100"/>
        <end position="306"/>
    </location>
</feature>
<dbReference type="InterPro" id="IPR035906">
    <property type="entry name" value="MetI-like_sf"/>
</dbReference>
<evidence type="ECO:0000256" key="8">
    <source>
        <dbReference type="SAM" id="MobiDB-lite"/>
    </source>
</evidence>
<evidence type="ECO:0000256" key="2">
    <source>
        <dbReference type="ARBA" id="ARBA00022448"/>
    </source>
</evidence>
<dbReference type="Gene3D" id="1.10.3720.10">
    <property type="entry name" value="MetI-like"/>
    <property type="match status" value="1"/>
</dbReference>
<dbReference type="InterPro" id="IPR045621">
    <property type="entry name" value="BPD_transp_1_N"/>
</dbReference>